<reference evidence="3" key="1">
    <citation type="submission" date="2024-07" db="EMBL/GenBank/DDBJ databases">
        <authorList>
            <person name="Biller S.J."/>
        </authorList>
    </citation>
    <scope>NUCLEOTIDE SEQUENCE</scope>
    <source>
        <strain evidence="3">WC2420</strain>
    </source>
</reference>
<dbReference type="InterPro" id="IPR011060">
    <property type="entry name" value="RibuloseP-bd_barrel"/>
</dbReference>
<dbReference type="CDD" id="cd00429">
    <property type="entry name" value="RPE"/>
    <property type="match status" value="1"/>
</dbReference>
<dbReference type="Pfam" id="PF00834">
    <property type="entry name" value="Ribul_P_3_epim"/>
    <property type="match status" value="1"/>
</dbReference>
<keyword evidence="1" id="KW-0479">Metal-binding</keyword>
<dbReference type="SUPFAM" id="SSF51366">
    <property type="entry name" value="Ribulose-phoshate binding barrel"/>
    <property type="match status" value="1"/>
</dbReference>
<dbReference type="EMBL" id="CP165628">
    <property type="protein sequence ID" value="XDU70716.1"/>
    <property type="molecule type" value="Genomic_DNA"/>
</dbReference>
<dbReference type="RefSeq" id="WP_369788188.1">
    <property type="nucleotide sequence ID" value="NZ_CP165628.1"/>
</dbReference>
<evidence type="ECO:0000313" key="3">
    <source>
        <dbReference type="EMBL" id="XDU70716.1"/>
    </source>
</evidence>
<dbReference type="PANTHER" id="PTHR11749">
    <property type="entry name" value="RIBULOSE-5-PHOSPHATE-3-EPIMERASE"/>
    <property type="match status" value="1"/>
</dbReference>
<dbReference type="InterPro" id="IPR013785">
    <property type="entry name" value="Aldolase_TIM"/>
</dbReference>
<evidence type="ECO:0000256" key="2">
    <source>
        <dbReference type="ARBA" id="ARBA00023235"/>
    </source>
</evidence>
<dbReference type="Gene3D" id="3.20.20.70">
    <property type="entry name" value="Aldolase class I"/>
    <property type="match status" value="1"/>
</dbReference>
<proteinExistence type="predicted"/>
<organism evidence="3">
    <name type="scientific">Rouxiella sp. WC2420</name>
    <dbReference type="NCBI Taxonomy" id="3234145"/>
    <lineage>
        <taxon>Bacteria</taxon>
        <taxon>Pseudomonadati</taxon>
        <taxon>Pseudomonadota</taxon>
        <taxon>Gammaproteobacteria</taxon>
        <taxon>Enterobacterales</taxon>
        <taxon>Yersiniaceae</taxon>
        <taxon>Rouxiella</taxon>
    </lineage>
</organism>
<dbReference type="InterPro" id="IPR000056">
    <property type="entry name" value="Ribul_P_3_epim-like"/>
</dbReference>
<sequence>MARLLCPSIYSVDFNHLQQSIQALDAADSDIFHVDIMDGHFVQNMALSPQDLRVVRGNTKKRVDVHLMIENPGRYIDLFVECGADILYVHPESEVHIARTLDNIRAHGKQAGIAINPGTSVASIQELLPLVDYIMIMGVNPGFGGQKFLDYIVPKVDQLAALRERYGFQTLVDGGINFDSLDRLSQLDVDGFVVGHDLLHQQPIGSYGEILNQVRRITG</sequence>
<accession>A0AB39VMB9</accession>
<dbReference type="NCBIfam" id="NF004076">
    <property type="entry name" value="PRK05581.1-4"/>
    <property type="match status" value="1"/>
</dbReference>
<dbReference type="GO" id="GO:0016857">
    <property type="term" value="F:racemase and epimerase activity, acting on carbohydrates and derivatives"/>
    <property type="evidence" value="ECO:0007669"/>
    <property type="project" value="InterPro"/>
</dbReference>
<name>A0AB39VMB9_9GAMM</name>
<dbReference type="GO" id="GO:0005975">
    <property type="term" value="P:carbohydrate metabolic process"/>
    <property type="evidence" value="ECO:0007669"/>
    <property type="project" value="InterPro"/>
</dbReference>
<dbReference type="GO" id="GO:0046872">
    <property type="term" value="F:metal ion binding"/>
    <property type="evidence" value="ECO:0007669"/>
    <property type="project" value="UniProtKB-KW"/>
</dbReference>
<dbReference type="AlphaFoldDB" id="A0AB39VMB9"/>
<dbReference type="PROSITE" id="PS01085">
    <property type="entry name" value="RIBUL_P_3_EPIMER_1"/>
    <property type="match status" value="1"/>
</dbReference>
<gene>
    <name evidence="3" type="ORF">AB3G37_14125</name>
</gene>
<evidence type="ECO:0000256" key="1">
    <source>
        <dbReference type="ARBA" id="ARBA00022723"/>
    </source>
</evidence>
<protein>
    <submittedName>
        <fullName evidence="3">Ribulose-phosphate 3-epimerase</fullName>
    </submittedName>
</protein>
<keyword evidence="2" id="KW-0413">Isomerase</keyword>